<feature type="compositionally biased region" description="Low complexity" evidence="2">
    <location>
        <begin position="160"/>
        <end position="195"/>
    </location>
</feature>
<proteinExistence type="predicted"/>
<feature type="region of interest" description="Disordered" evidence="2">
    <location>
        <begin position="1632"/>
        <end position="1736"/>
    </location>
</feature>
<feature type="compositionally biased region" description="Polar residues" evidence="2">
    <location>
        <begin position="1466"/>
        <end position="1480"/>
    </location>
</feature>
<feature type="region of interest" description="Disordered" evidence="2">
    <location>
        <begin position="799"/>
        <end position="868"/>
    </location>
</feature>
<dbReference type="Proteomes" id="UP000738325">
    <property type="component" value="Unassembled WGS sequence"/>
</dbReference>
<feature type="compositionally biased region" description="Acidic residues" evidence="2">
    <location>
        <begin position="810"/>
        <end position="822"/>
    </location>
</feature>
<dbReference type="PANTHER" id="PTHR15154">
    <property type="entry name" value="HAMARTIN"/>
    <property type="match status" value="1"/>
</dbReference>
<evidence type="ECO:0000256" key="2">
    <source>
        <dbReference type="SAM" id="MobiDB-lite"/>
    </source>
</evidence>
<feature type="compositionally biased region" description="Polar residues" evidence="2">
    <location>
        <begin position="1346"/>
        <end position="1359"/>
    </location>
</feature>
<protein>
    <recommendedName>
        <fullName evidence="5">Hamartin</fullName>
    </recommendedName>
</protein>
<feature type="region of interest" description="Disordered" evidence="2">
    <location>
        <begin position="889"/>
        <end position="924"/>
    </location>
</feature>
<feature type="compositionally biased region" description="Basic and acidic residues" evidence="2">
    <location>
        <begin position="1698"/>
        <end position="1715"/>
    </location>
</feature>
<dbReference type="InterPro" id="IPR007483">
    <property type="entry name" value="Hamartin"/>
</dbReference>
<feature type="compositionally biased region" description="Basic and acidic residues" evidence="2">
    <location>
        <begin position="1289"/>
        <end position="1307"/>
    </location>
</feature>
<feature type="compositionally biased region" description="Polar residues" evidence="2">
    <location>
        <begin position="826"/>
        <end position="845"/>
    </location>
</feature>
<feature type="compositionally biased region" description="Gly residues" evidence="2">
    <location>
        <begin position="1425"/>
        <end position="1461"/>
    </location>
</feature>
<evidence type="ECO:0000313" key="4">
    <source>
        <dbReference type="Proteomes" id="UP000738325"/>
    </source>
</evidence>
<dbReference type="Pfam" id="PF04388">
    <property type="entry name" value="Hamartin"/>
    <property type="match status" value="1"/>
</dbReference>
<dbReference type="EMBL" id="JAAAIP010000029">
    <property type="protein sequence ID" value="KAG0328760.1"/>
    <property type="molecule type" value="Genomic_DNA"/>
</dbReference>
<feature type="region of interest" description="Disordered" evidence="2">
    <location>
        <begin position="688"/>
        <end position="723"/>
    </location>
</feature>
<feature type="compositionally biased region" description="Polar residues" evidence="2">
    <location>
        <begin position="599"/>
        <end position="610"/>
    </location>
</feature>
<feature type="compositionally biased region" description="Polar residues" evidence="2">
    <location>
        <begin position="859"/>
        <end position="868"/>
    </location>
</feature>
<evidence type="ECO:0008006" key="5">
    <source>
        <dbReference type="Google" id="ProtNLM"/>
    </source>
</evidence>
<feature type="coiled-coil region" evidence="1">
    <location>
        <begin position="1016"/>
        <end position="1043"/>
    </location>
</feature>
<feature type="region of interest" description="Disordered" evidence="2">
    <location>
        <begin position="1596"/>
        <end position="1616"/>
    </location>
</feature>
<feature type="compositionally biased region" description="Acidic residues" evidence="2">
    <location>
        <begin position="1274"/>
        <end position="1288"/>
    </location>
</feature>
<gene>
    <name evidence="3" type="ORF">BGZ99_004620</name>
</gene>
<feature type="region of interest" description="Disordered" evidence="2">
    <location>
        <begin position="1256"/>
        <end position="1321"/>
    </location>
</feature>
<accession>A0A9P6UZ03</accession>
<feature type="compositionally biased region" description="Low complexity" evidence="2">
    <location>
        <begin position="1602"/>
        <end position="1616"/>
    </location>
</feature>
<feature type="compositionally biased region" description="Polar residues" evidence="2">
    <location>
        <begin position="1535"/>
        <end position="1550"/>
    </location>
</feature>
<feature type="region of interest" description="Disordered" evidence="2">
    <location>
        <begin position="599"/>
        <end position="622"/>
    </location>
</feature>
<evidence type="ECO:0000256" key="1">
    <source>
        <dbReference type="SAM" id="Coils"/>
    </source>
</evidence>
<dbReference type="OrthoDB" id="6022054at2759"/>
<keyword evidence="4" id="KW-1185">Reference proteome</keyword>
<feature type="region of interest" description="Disordered" evidence="2">
    <location>
        <begin position="1423"/>
        <end position="1570"/>
    </location>
</feature>
<dbReference type="PANTHER" id="PTHR15154:SF2">
    <property type="entry name" value="HAMARTIN"/>
    <property type="match status" value="1"/>
</dbReference>
<feature type="compositionally biased region" description="Polar residues" evidence="2">
    <location>
        <begin position="202"/>
        <end position="212"/>
    </location>
</feature>
<feature type="compositionally biased region" description="Low complexity" evidence="2">
    <location>
        <begin position="1634"/>
        <end position="1648"/>
    </location>
</feature>
<feature type="region of interest" description="Disordered" evidence="2">
    <location>
        <begin position="1343"/>
        <end position="1367"/>
    </location>
</feature>
<keyword evidence="1" id="KW-0175">Coiled coil</keyword>
<organism evidence="3 4">
    <name type="scientific">Dissophora globulifera</name>
    <dbReference type="NCBI Taxonomy" id="979702"/>
    <lineage>
        <taxon>Eukaryota</taxon>
        <taxon>Fungi</taxon>
        <taxon>Fungi incertae sedis</taxon>
        <taxon>Mucoromycota</taxon>
        <taxon>Mortierellomycotina</taxon>
        <taxon>Mortierellomycetes</taxon>
        <taxon>Mortierellales</taxon>
        <taxon>Mortierellaceae</taxon>
        <taxon>Dissophora</taxon>
    </lineage>
</organism>
<comment type="caution">
    <text evidence="3">The sequence shown here is derived from an EMBL/GenBank/DDBJ whole genome shotgun (WGS) entry which is preliminary data.</text>
</comment>
<feature type="region of interest" description="Disordered" evidence="2">
    <location>
        <begin position="159"/>
        <end position="223"/>
    </location>
</feature>
<feature type="coiled-coil region" evidence="1">
    <location>
        <begin position="1082"/>
        <end position="1155"/>
    </location>
</feature>
<feature type="region of interest" description="Disordered" evidence="2">
    <location>
        <begin position="961"/>
        <end position="984"/>
    </location>
</feature>
<evidence type="ECO:0000313" key="3">
    <source>
        <dbReference type="EMBL" id="KAG0328760.1"/>
    </source>
</evidence>
<feature type="compositionally biased region" description="Low complexity" evidence="2">
    <location>
        <begin position="213"/>
        <end position="223"/>
    </location>
</feature>
<feature type="compositionally biased region" description="Low complexity" evidence="2">
    <location>
        <begin position="703"/>
        <end position="719"/>
    </location>
</feature>
<dbReference type="GO" id="GO:0033596">
    <property type="term" value="C:TSC1-TSC2 complex"/>
    <property type="evidence" value="ECO:0007669"/>
    <property type="project" value="TreeGrafter"/>
</dbReference>
<feature type="compositionally biased region" description="Basic and acidic residues" evidence="2">
    <location>
        <begin position="1512"/>
        <end position="1534"/>
    </location>
</feature>
<reference evidence="3" key="1">
    <citation type="journal article" date="2020" name="Fungal Divers.">
        <title>Resolving the Mortierellaceae phylogeny through synthesis of multi-gene phylogenetics and phylogenomics.</title>
        <authorList>
            <person name="Vandepol N."/>
            <person name="Liber J."/>
            <person name="Desiro A."/>
            <person name="Na H."/>
            <person name="Kennedy M."/>
            <person name="Barry K."/>
            <person name="Grigoriev I.V."/>
            <person name="Miller A.N."/>
            <person name="O'Donnell K."/>
            <person name="Stajich J.E."/>
            <person name="Bonito G."/>
        </authorList>
    </citation>
    <scope>NUCLEOTIDE SEQUENCE</scope>
    <source>
        <strain evidence="3">REB-010B</strain>
    </source>
</reference>
<feature type="region of interest" description="Disordered" evidence="2">
    <location>
        <begin position="103"/>
        <end position="122"/>
    </location>
</feature>
<dbReference type="GO" id="GO:0051726">
    <property type="term" value="P:regulation of cell cycle"/>
    <property type="evidence" value="ECO:0007669"/>
    <property type="project" value="TreeGrafter"/>
</dbReference>
<dbReference type="GO" id="GO:0032007">
    <property type="term" value="P:negative regulation of TOR signaling"/>
    <property type="evidence" value="ECO:0007669"/>
    <property type="project" value="TreeGrafter"/>
</dbReference>
<name>A0A9P6UZ03_9FUNG</name>
<feature type="region of interest" description="Disordered" evidence="2">
    <location>
        <begin position="53"/>
        <end position="79"/>
    </location>
</feature>
<feature type="compositionally biased region" description="Polar residues" evidence="2">
    <location>
        <begin position="688"/>
        <end position="701"/>
    </location>
</feature>
<feature type="compositionally biased region" description="Polar residues" evidence="2">
    <location>
        <begin position="896"/>
        <end position="915"/>
    </location>
</feature>
<sequence length="1736" mass="189284">MSSSALTLKDVSKAVTTDLAAFLSADKSKEHDSSRETIQQYLDRFVKTHNNAAANHSHSHHHASTPTTPSSAGGYHSSSATPVLGSGALGGVGVASAAHLNSAAPSSTTAPSSGALPSSTAAGQRHANELWYQSVSNNPSLNHPLPFAFHRLSNIASSTNLPPSSAPSSQNSLSGSLSVSGGAGGTHSTASGQTAPVAGSGLPSSPLMQPTTSASSVPSLSSNAPLPAQRLSAHLVALYIQHGAGTTPIASVASRMIVYLAHLLPFLTPHLVMADWWDRLIQPSLQGEIRLEKDSLKACRDLVVECMVRDHLLDSRGSGAGSILVAGDEEGQLDAATAMAAMPIPQFILRKYVRAAHRLNHRLLDADSDGKGVRGDGSSGSWIWGTSSTTSGHAGHGSGSSGAAFARFTSSSSSATQSSNYPAVLQEMEAQQRLISQARTIIRRKKDILLKNLEIVLLAYGGGIGRVMDFFSCLYTYFVGARYRPEILGLLCQFIRRQRVHLHQILATPLFDSLLLSLKYDTSPLIVSLGLMTLIMLMPRIPAALNERLPDLFLILSRILCWPRSRQQLMDVSIKDGTNLTGQTIMSFNEFEDDTVHSGISDSNTKTQTSDDVEQSADSDASSVGIEFEDIALYTHGIRWRRYGPALPGGTSEGAPDPTTIFSFLYGLFPCNLLKFLHHPRAYIKETLSSTGSPKQGSGSQMGDVDSSDNSSDGGAMSGKDPSAKSLYLDEDLIKSRVQRLLKRHSLHADLLTVTPEEEMANKARWQKLEPMEIVAMCVGLDVWSAGSVVGSGPVLRSIEEDQKGSSQQESEEDTEDYDVDDAPLSVSSTSVHENRISVNSTPNVEKSEQIEQPPANVSAESPGSELSQGTPIEILVQEDFFGPRAVRSESAPRIYSSTASTPQRSNNSLPSTPRTRTRSKEVKMSQILRNFATLRGLDQDELLTEERNNKSMGTSLVLRERRSSTLRSGEASAGTPVEPTASMTADHGDIPAGDSMAHIASAEASQDALLHPETVARLVLQNQDYRKAILNLERELLMAKNELNFELFLKQQHIQQISKVHRAHVLDASSEADRQYLYNTCRSLKAQLHETRLLLEKEKSELEKRRRKQTHWDTELKGRMQKFRDERKQLQFDLERLQQDINDTRQTQDIQERLLTDERKATFYLKNSIEDMSPKLKRLEEYEKRIEDMARQLVVWESEQNKVQEVQRQLESVVTRWQGVELLLASEKEEARILRNRVSQQSQILDDLRIQIALNDGHGPEDMPETPPTEYRSEEEGDVDGEDDGDNDDARGPRAVRSGDSKRNSELGRVPGRSADALERERSIHRKASSSLRHHSTALEMGWPTSFTRSNSSQQGFDQQRRAAAMQEFMAREKERWDQELQESHTRWSREAMRNQQLEDRILDLLGQLELAKAISIRQQPTVGGQGGYHGGNGGGHGGSGHGAGGGDGDSKGGNGGGGSRTIDMPSQPQNVPYLQTTTPGGGVGMHDHFETDTDDGGTESSEMIGRYSRQRHDTEDEDDMMHPRMRTEDAKSKTQTHSSMLPSWNSKTSKSKSRGKLERAPTDDGTYSAGAAALQTHLGSNTPNIFDFGIKSTQYRKSGDSSSTGGSSSAARAASSGLFSHMAYARTLSHLSDGGSSDMTTTSDGSALGGRTRGERSVGSEFSADEAGGSQGAGTGHDTGDDESEAGAADKKKKKSEMSKADREREREKERLRLRSGTGSQMDASKMYRNVRMF</sequence>